<comment type="caution">
    <text evidence="7">The sequence shown here is derived from an EMBL/GenBank/DDBJ whole genome shotgun (WGS) entry which is preliminary data.</text>
</comment>
<dbReference type="Pfam" id="PF04932">
    <property type="entry name" value="Wzy_C"/>
    <property type="match status" value="1"/>
</dbReference>
<evidence type="ECO:0000256" key="5">
    <source>
        <dbReference type="SAM" id="Phobius"/>
    </source>
</evidence>
<dbReference type="PANTHER" id="PTHR37422:SF13">
    <property type="entry name" value="LIPOPOLYSACCHARIDE BIOSYNTHESIS PROTEIN PA4999-RELATED"/>
    <property type="match status" value="1"/>
</dbReference>
<dbReference type="Proteomes" id="UP000197535">
    <property type="component" value="Unassembled WGS sequence"/>
</dbReference>
<feature type="transmembrane region" description="Helical" evidence="5">
    <location>
        <begin position="61"/>
        <end position="83"/>
    </location>
</feature>
<evidence type="ECO:0000256" key="3">
    <source>
        <dbReference type="ARBA" id="ARBA00022989"/>
    </source>
</evidence>
<dbReference type="InterPro" id="IPR007016">
    <property type="entry name" value="O-antigen_ligase-rel_domated"/>
</dbReference>
<feature type="transmembrane region" description="Helical" evidence="5">
    <location>
        <begin position="314"/>
        <end position="338"/>
    </location>
</feature>
<protein>
    <recommendedName>
        <fullName evidence="6">O-antigen ligase-related domain-containing protein</fullName>
    </recommendedName>
</protein>
<evidence type="ECO:0000256" key="1">
    <source>
        <dbReference type="ARBA" id="ARBA00004141"/>
    </source>
</evidence>
<comment type="subcellular location">
    <subcellularLocation>
        <location evidence="1">Membrane</location>
        <topology evidence="1">Multi-pass membrane protein</topology>
    </subcellularLocation>
</comment>
<proteinExistence type="predicted"/>
<feature type="transmembrane region" description="Helical" evidence="5">
    <location>
        <begin position="178"/>
        <end position="194"/>
    </location>
</feature>
<accession>A0A254T8M1</accession>
<feature type="domain" description="O-antigen ligase-related" evidence="6">
    <location>
        <begin position="184"/>
        <end position="329"/>
    </location>
</feature>
<sequence length="394" mass="43394">MISVDYQGKSASSISAAQKAFCAAFFFLPISKALLFLSLAVAFVLFFVSGEAKEALRRTRLMAWMPPALILAGLPLLSLVVHGDRAAAVEHLGLSYYWLLALGTFLAACTHEVLPWLRAFVAGMLCVFLYSAATTFGGVVLHWAPSALGNYILYSQMLAMAIVLLSILYRHEQVRSRRWLYLLLMAGFYAGLLTGDGRSGMLAVLVLMPFVFFNVFPRASIGRVALVSVLAVGVLLMSPRVQTRIQAAVNDLRLLQNEVTETSLGYRYEMWRTATTIISEHPLLGAGPEGFNKVWHSTPKEGEGLGFVEPHNAFLYYASSYGLPGLAALVWLYTALLLTGWRYRITPEGGVVFAFAAVVIVGSFTNTMFRGAVSHAWMMLFIGLQGGLLRREWR</sequence>
<dbReference type="EMBL" id="LSTO01000001">
    <property type="protein sequence ID" value="OWW18986.1"/>
    <property type="molecule type" value="Genomic_DNA"/>
</dbReference>
<evidence type="ECO:0000256" key="4">
    <source>
        <dbReference type="ARBA" id="ARBA00023136"/>
    </source>
</evidence>
<feature type="transmembrane region" description="Helical" evidence="5">
    <location>
        <begin position="95"/>
        <end position="114"/>
    </location>
</feature>
<keyword evidence="4 5" id="KW-0472">Membrane</keyword>
<name>A0A254T8M1_9BURK</name>
<evidence type="ECO:0000313" key="7">
    <source>
        <dbReference type="EMBL" id="OWW18986.1"/>
    </source>
</evidence>
<organism evidence="7 8">
    <name type="scientific">Noviherbaspirillum denitrificans</name>
    <dbReference type="NCBI Taxonomy" id="1968433"/>
    <lineage>
        <taxon>Bacteria</taxon>
        <taxon>Pseudomonadati</taxon>
        <taxon>Pseudomonadota</taxon>
        <taxon>Betaproteobacteria</taxon>
        <taxon>Burkholderiales</taxon>
        <taxon>Oxalobacteraceae</taxon>
        <taxon>Noviherbaspirillum</taxon>
    </lineage>
</organism>
<keyword evidence="3 5" id="KW-1133">Transmembrane helix</keyword>
<feature type="transmembrane region" description="Helical" evidence="5">
    <location>
        <begin position="350"/>
        <end position="366"/>
    </location>
</feature>
<evidence type="ECO:0000313" key="8">
    <source>
        <dbReference type="Proteomes" id="UP000197535"/>
    </source>
</evidence>
<reference evidence="7 8" key="1">
    <citation type="submission" date="2016-02" db="EMBL/GenBank/DDBJ databases">
        <authorList>
            <person name="Wen L."/>
            <person name="He K."/>
            <person name="Yang H."/>
        </authorList>
    </citation>
    <scope>NUCLEOTIDE SEQUENCE [LARGE SCALE GENOMIC DNA]</scope>
    <source>
        <strain evidence="7 8">TSA40</strain>
    </source>
</reference>
<dbReference type="InterPro" id="IPR051533">
    <property type="entry name" value="WaaL-like"/>
</dbReference>
<evidence type="ECO:0000256" key="2">
    <source>
        <dbReference type="ARBA" id="ARBA00022692"/>
    </source>
</evidence>
<feature type="transmembrane region" description="Helical" evidence="5">
    <location>
        <begin position="151"/>
        <end position="169"/>
    </location>
</feature>
<gene>
    <name evidence="7" type="ORF">AYR66_05280</name>
</gene>
<feature type="transmembrane region" description="Helical" evidence="5">
    <location>
        <begin position="23"/>
        <end position="49"/>
    </location>
</feature>
<feature type="transmembrane region" description="Helical" evidence="5">
    <location>
        <begin position="224"/>
        <end position="241"/>
    </location>
</feature>
<dbReference type="GO" id="GO:0016020">
    <property type="term" value="C:membrane"/>
    <property type="evidence" value="ECO:0007669"/>
    <property type="project" value="UniProtKB-SubCell"/>
</dbReference>
<feature type="transmembrane region" description="Helical" evidence="5">
    <location>
        <begin position="121"/>
        <end position="145"/>
    </location>
</feature>
<dbReference type="RefSeq" id="WP_170942017.1">
    <property type="nucleotide sequence ID" value="NZ_LSTO01000001.1"/>
</dbReference>
<dbReference type="PANTHER" id="PTHR37422">
    <property type="entry name" value="TEICHURONIC ACID BIOSYNTHESIS PROTEIN TUAE"/>
    <property type="match status" value="1"/>
</dbReference>
<keyword evidence="8" id="KW-1185">Reference proteome</keyword>
<keyword evidence="2 5" id="KW-0812">Transmembrane</keyword>
<evidence type="ECO:0000259" key="6">
    <source>
        <dbReference type="Pfam" id="PF04932"/>
    </source>
</evidence>
<dbReference type="AlphaFoldDB" id="A0A254T8M1"/>